<evidence type="ECO:0000256" key="4">
    <source>
        <dbReference type="SAM" id="MobiDB-lite"/>
    </source>
</evidence>
<name>A0AAI8Z980_9PEZI</name>
<evidence type="ECO:0000313" key="7">
    <source>
        <dbReference type="Proteomes" id="UP001296104"/>
    </source>
</evidence>
<evidence type="ECO:0000256" key="1">
    <source>
        <dbReference type="ARBA" id="ARBA00022723"/>
    </source>
</evidence>
<dbReference type="SUPFAM" id="SSF57903">
    <property type="entry name" value="FYVE/PHD zinc finger"/>
    <property type="match status" value="1"/>
</dbReference>
<feature type="region of interest" description="Disordered" evidence="4">
    <location>
        <begin position="1"/>
        <end position="49"/>
    </location>
</feature>
<dbReference type="Gene3D" id="3.30.40.10">
    <property type="entry name" value="Zinc/RING finger domain, C3HC4 (zinc finger)"/>
    <property type="match status" value="1"/>
</dbReference>
<evidence type="ECO:0000256" key="2">
    <source>
        <dbReference type="ARBA" id="ARBA00022771"/>
    </source>
</evidence>
<feature type="compositionally biased region" description="Polar residues" evidence="4">
    <location>
        <begin position="585"/>
        <end position="594"/>
    </location>
</feature>
<dbReference type="InterPro" id="IPR013083">
    <property type="entry name" value="Znf_RING/FYVE/PHD"/>
</dbReference>
<gene>
    <name evidence="6" type="ORF">LECACI_7A009870</name>
</gene>
<dbReference type="EMBL" id="CAVMBE010000131">
    <property type="protein sequence ID" value="CAK4034712.1"/>
    <property type="molecule type" value="Genomic_DNA"/>
</dbReference>
<keyword evidence="2" id="KW-0863">Zinc-finger</keyword>
<feature type="region of interest" description="Disordered" evidence="4">
    <location>
        <begin position="363"/>
        <end position="403"/>
    </location>
</feature>
<proteinExistence type="predicted"/>
<dbReference type="Proteomes" id="UP001296104">
    <property type="component" value="Unassembled WGS sequence"/>
</dbReference>
<feature type="compositionally biased region" description="Basic and acidic residues" evidence="4">
    <location>
        <begin position="532"/>
        <end position="545"/>
    </location>
</feature>
<evidence type="ECO:0000259" key="5">
    <source>
        <dbReference type="SMART" id="SM00249"/>
    </source>
</evidence>
<dbReference type="PROSITE" id="PS01359">
    <property type="entry name" value="ZF_PHD_1"/>
    <property type="match status" value="1"/>
</dbReference>
<feature type="domain" description="Zinc finger PHD-type" evidence="5">
    <location>
        <begin position="784"/>
        <end position="829"/>
    </location>
</feature>
<accession>A0AAI8Z980</accession>
<organism evidence="6 7">
    <name type="scientific">Lecanosticta acicola</name>
    <dbReference type="NCBI Taxonomy" id="111012"/>
    <lineage>
        <taxon>Eukaryota</taxon>
        <taxon>Fungi</taxon>
        <taxon>Dikarya</taxon>
        <taxon>Ascomycota</taxon>
        <taxon>Pezizomycotina</taxon>
        <taxon>Dothideomycetes</taxon>
        <taxon>Dothideomycetidae</taxon>
        <taxon>Mycosphaerellales</taxon>
        <taxon>Mycosphaerellaceae</taxon>
        <taxon>Lecanosticta</taxon>
    </lineage>
</organism>
<keyword evidence="1" id="KW-0479">Metal-binding</keyword>
<evidence type="ECO:0000313" key="6">
    <source>
        <dbReference type="EMBL" id="CAK4034712.1"/>
    </source>
</evidence>
<dbReference type="CDD" id="cd21552">
    <property type="entry name" value="VEFS-box_ctSUZ12-like"/>
    <property type="match status" value="1"/>
</dbReference>
<evidence type="ECO:0000256" key="3">
    <source>
        <dbReference type="ARBA" id="ARBA00022833"/>
    </source>
</evidence>
<keyword evidence="7" id="KW-1185">Reference proteome</keyword>
<dbReference type="SMART" id="SM00249">
    <property type="entry name" value="PHD"/>
    <property type="match status" value="1"/>
</dbReference>
<dbReference type="AlphaFoldDB" id="A0AAI8Z980"/>
<reference evidence="6" key="1">
    <citation type="submission" date="2023-11" db="EMBL/GenBank/DDBJ databases">
        <authorList>
            <person name="Alioto T."/>
            <person name="Alioto T."/>
            <person name="Gomez Garrido J."/>
        </authorList>
    </citation>
    <scope>NUCLEOTIDE SEQUENCE</scope>
</reference>
<feature type="compositionally biased region" description="Basic and acidic residues" evidence="4">
    <location>
        <begin position="740"/>
        <end position="778"/>
    </location>
</feature>
<feature type="region of interest" description="Disordered" evidence="4">
    <location>
        <begin position="721"/>
        <end position="780"/>
    </location>
</feature>
<dbReference type="InterPro" id="IPR001965">
    <property type="entry name" value="Znf_PHD"/>
</dbReference>
<dbReference type="GO" id="GO:0008270">
    <property type="term" value="F:zinc ion binding"/>
    <property type="evidence" value="ECO:0007669"/>
    <property type="project" value="UniProtKB-KW"/>
</dbReference>
<protein>
    <recommendedName>
        <fullName evidence="5">Zinc finger PHD-type domain-containing protein</fullName>
    </recommendedName>
</protein>
<sequence length="829" mass="94518">MAEALKGSKPALKVSNIHLRTKSHPPSPLQDGPPSLDEDGPSWLPPPDDSKMRCHVTLAIVDHMAERETVFMDYRLGDVLKVDQARGAPTFEVKLADTFSVPVDTFTTPRSESSGTESWSWQGEQRFAIEVRIQCQTPNDTAKLLSYIDDSLGDVSSKTTSHESLLARWTLLPELPGPGQLFSLMLAKDRNRVQLPYGAAITMNWNEEISPLATAGRALMLQRGEPRQLPTPVSDDLEVLRRTCFIKYLWQDGAQIHRFDVKGFSCALCPHGSEYLSFERLRLHLLTHHNHFRFEADESDAPGGDTRTIRILAFEEHQQSKDDETEFGWQAPEKPFDVAAHLNGNTAWIPQPLRAGNMTADKAKTVKEASSQRPPGAAREKRKLPSPVDVEDLGPQKRRKHRIPDVPGINFYRTTSKQKILPGTVLSDSDEEPDVEWRVQSQRRDLTKLGLDDISQDFNALFNKHLDLERPTSDRLTRDAIVRFARKFAAKLCESKWREKFHAKLEQMESRRIFGNDTTVYCMALLNEAAEKRGAGPEVRNDRNMSTRWPNGEIPESPAAAHSAHRVRWKDGRIISTEEDESRPYRQTSPSSTSQREHDRFGKRKVICSRPTATLNSTEMPIRRMTKHGVPEDKKELEPSDIGYDRFIDGLRDDPFRFGQGEFERDILVCIVNDFRLPITNDKDLHEALALAHNETTGTIYFEVLSRDELYQENHAQHYLMSEEATEHATPRPRGKGKGRWYEPGRTREPETPPEPERPTEPEITPEPERPTEPERLTRPKNRPCICEKRVEGLRRAIACQNPRCGRVFHMDCLGLDKRPPEWRCGDCA</sequence>
<keyword evidence="3" id="KW-0862">Zinc</keyword>
<dbReference type="InterPro" id="IPR011011">
    <property type="entry name" value="Znf_FYVE_PHD"/>
</dbReference>
<feature type="region of interest" description="Disordered" evidence="4">
    <location>
        <begin position="532"/>
        <end position="604"/>
    </location>
</feature>
<dbReference type="InterPro" id="IPR019786">
    <property type="entry name" value="Zinc_finger_PHD-type_CS"/>
</dbReference>
<comment type="caution">
    <text evidence="6">The sequence shown here is derived from an EMBL/GenBank/DDBJ whole genome shotgun (WGS) entry which is preliminary data.</text>
</comment>